<name>A0A7S3XI25_OXYMA</name>
<dbReference type="AlphaFoldDB" id="A0A7S3XI25"/>
<keyword evidence="2" id="KW-1133">Transmembrane helix</keyword>
<keyword evidence="2" id="KW-0472">Membrane</keyword>
<feature type="compositionally biased region" description="Polar residues" evidence="1">
    <location>
        <begin position="60"/>
        <end position="76"/>
    </location>
</feature>
<keyword evidence="2" id="KW-0812">Transmembrane</keyword>
<organism evidence="3">
    <name type="scientific">Oxyrrhis marina</name>
    <name type="common">Dinoflagellate</name>
    <dbReference type="NCBI Taxonomy" id="2969"/>
    <lineage>
        <taxon>Eukaryota</taxon>
        <taxon>Sar</taxon>
        <taxon>Alveolata</taxon>
        <taxon>Dinophyceae</taxon>
        <taxon>Oxyrrhinales</taxon>
        <taxon>Oxyrrhinaceae</taxon>
        <taxon>Oxyrrhis</taxon>
    </lineage>
</organism>
<feature type="region of interest" description="Disordered" evidence="1">
    <location>
        <begin position="58"/>
        <end position="83"/>
    </location>
</feature>
<sequence length="167" mass="17632">MAPAQVDLQQLAQRLKELSNEQSRRDLQLAYDSDEETAVAVALSVTAPVEQGDELACTSWAPTPCSQNRTPSSTMPRNHALEDSDDLERALSFAGEESATDSDVAQALRNFVDESTVAGAAPETSQCARADPLLRKPARGATKQGIITGGCMLVVAGGASLLAYLLV</sequence>
<feature type="transmembrane region" description="Helical" evidence="2">
    <location>
        <begin position="145"/>
        <end position="166"/>
    </location>
</feature>
<proteinExistence type="predicted"/>
<reference evidence="3" key="1">
    <citation type="submission" date="2021-01" db="EMBL/GenBank/DDBJ databases">
        <authorList>
            <person name="Corre E."/>
            <person name="Pelletier E."/>
            <person name="Niang G."/>
            <person name="Scheremetjew M."/>
            <person name="Finn R."/>
            <person name="Kale V."/>
            <person name="Holt S."/>
            <person name="Cochrane G."/>
            <person name="Meng A."/>
            <person name="Brown T."/>
            <person name="Cohen L."/>
        </authorList>
    </citation>
    <scope>NUCLEOTIDE SEQUENCE</scope>
    <source>
        <strain evidence="3">CCMP1795</strain>
    </source>
</reference>
<dbReference type="EMBL" id="HBIT01011617">
    <property type="protein sequence ID" value="CAE0620800.1"/>
    <property type="molecule type" value="Transcribed_RNA"/>
</dbReference>
<evidence type="ECO:0000256" key="1">
    <source>
        <dbReference type="SAM" id="MobiDB-lite"/>
    </source>
</evidence>
<gene>
    <name evidence="3" type="ORF">OMAR00292_LOCUS6077</name>
</gene>
<protein>
    <submittedName>
        <fullName evidence="3">Uncharacterized protein</fullName>
    </submittedName>
</protein>
<evidence type="ECO:0000256" key="2">
    <source>
        <dbReference type="SAM" id="Phobius"/>
    </source>
</evidence>
<evidence type="ECO:0000313" key="3">
    <source>
        <dbReference type="EMBL" id="CAE0620800.1"/>
    </source>
</evidence>
<accession>A0A7S3XI25</accession>